<dbReference type="PANTHER" id="PTHR20858:SF17">
    <property type="entry name" value="HYDROXYMETHYLPYRIMIDINE_PHOSPHOMETHYLPYRIMIDINE KINASE THI20-RELATED"/>
    <property type="match status" value="1"/>
</dbReference>
<dbReference type="InterPro" id="IPR018060">
    <property type="entry name" value="HTH_AraC"/>
</dbReference>
<reference evidence="7" key="1">
    <citation type="submission" date="2021-08" db="EMBL/GenBank/DDBJ databases">
        <title>Prevotella lacticifex sp. nov., isolated from rumen of cow.</title>
        <authorList>
            <person name="Shinkai T."/>
            <person name="Ikeyama N."/>
            <person name="Kumagai M."/>
            <person name="Ohmori H."/>
            <person name="Sakamoto M."/>
            <person name="Ohkuma M."/>
            <person name="Mitsumori M."/>
        </authorList>
    </citation>
    <scope>NUCLEOTIDE SEQUENCE</scope>
    <source>
        <strain evidence="7">DSM 11371</strain>
    </source>
</reference>
<gene>
    <name evidence="7" type="ORF">PRRU23_04990</name>
</gene>
<dbReference type="SUPFAM" id="SSF46689">
    <property type="entry name" value="Homeodomain-like"/>
    <property type="match status" value="1"/>
</dbReference>
<sequence>MNTLTPILTITGSDNTGGTGIQQDIKTISAMGGHALTAITSITIQDDKHIKRIFDLPFHVVLRQVQSIISTQHPKAIKMGMIRDVETIIELSKEVEHCDNLIIVPGILSSKGEYLMSMEAIHAWKTFLIPKAKLLIIKCDEAEKVLDMSIKTSDAMVKAARKFSAMGAKGIMLRGGHVKDNSVTALLYYDGFKQFYTSLNMAGWQRHGVGAAMSAAIATRLALGDSLSSAVHIAHKYMHTQVVYNVTSDEKITVRPVDLYNVFMDILADNFKEHHEVSFYANKMNIGTRYLGSITNKVVEKSPKLIITEYLMQEAKQMLQTTFRSVQEISYDLGFKTQSQFTKAFIQIYGTPPSEFRKQV</sequence>
<evidence type="ECO:0000313" key="8">
    <source>
        <dbReference type="Proteomes" id="UP000887043"/>
    </source>
</evidence>
<dbReference type="Pfam" id="PF08543">
    <property type="entry name" value="Phos_pyr_kin"/>
    <property type="match status" value="1"/>
</dbReference>
<dbReference type="PRINTS" id="PR00032">
    <property type="entry name" value="HTHARAC"/>
</dbReference>
<dbReference type="InterPro" id="IPR020449">
    <property type="entry name" value="Tscrpt_reg_AraC-type_HTH"/>
</dbReference>
<accession>A0AA37MKI3</accession>
<evidence type="ECO:0000259" key="6">
    <source>
        <dbReference type="PROSITE" id="PS01124"/>
    </source>
</evidence>
<dbReference type="PANTHER" id="PTHR20858">
    <property type="entry name" value="PHOSPHOMETHYLPYRIMIDINE KINASE"/>
    <property type="match status" value="1"/>
</dbReference>
<dbReference type="Proteomes" id="UP000887043">
    <property type="component" value="Unassembled WGS sequence"/>
</dbReference>
<evidence type="ECO:0000256" key="1">
    <source>
        <dbReference type="ARBA" id="ARBA00004948"/>
    </source>
</evidence>
<dbReference type="EC" id="2.7.1.49" evidence="2"/>
<feature type="domain" description="HTH araC/xylS-type" evidence="6">
    <location>
        <begin position="261"/>
        <end position="359"/>
    </location>
</feature>
<dbReference type="InterPro" id="IPR009057">
    <property type="entry name" value="Homeodomain-like_sf"/>
</dbReference>
<dbReference type="InterPro" id="IPR013749">
    <property type="entry name" value="PM/HMP-P_kinase-1"/>
</dbReference>
<dbReference type="AlphaFoldDB" id="A0AA37MKI3"/>
<dbReference type="InterPro" id="IPR029056">
    <property type="entry name" value="Ribokinase-like"/>
</dbReference>
<comment type="caution">
    <text evidence="7">The sequence shown here is derived from an EMBL/GenBank/DDBJ whole genome shotgun (WGS) entry which is preliminary data.</text>
</comment>
<dbReference type="SUPFAM" id="SSF53613">
    <property type="entry name" value="Ribokinase-like"/>
    <property type="match status" value="1"/>
</dbReference>
<dbReference type="EMBL" id="BPTR01000001">
    <property type="protein sequence ID" value="GJG26799.1"/>
    <property type="molecule type" value="Genomic_DNA"/>
</dbReference>
<dbReference type="InterPro" id="IPR004399">
    <property type="entry name" value="HMP/HMP-P_kinase_dom"/>
</dbReference>
<proteinExistence type="predicted"/>
<dbReference type="CDD" id="cd01169">
    <property type="entry name" value="HMPP_kinase"/>
    <property type="match status" value="1"/>
</dbReference>
<dbReference type="GO" id="GO:0003700">
    <property type="term" value="F:DNA-binding transcription factor activity"/>
    <property type="evidence" value="ECO:0007669"/>
    <property type="project" value="InterPro"/>
</dbReference>
<dbReference type="GO" id="GO:0005829">
    <property type="term" value="C:cytosol"/>
    <property type="evidence" value="ECO:0007669"/>
    <property type="project" value="TreeGrafter"/>
</dbReference>
<dbReference type="GO" id="GO:0043565">
    <property type="term" value="F:sequence-specific DNA binding"/>
    <property type="evidence" value="ECO:0007669"/>
    <property type="project" value="InterPro"/>
</dbReference>
<dbReference type="SMART" id="SM00342">
    <property type="entry name" value="HTH_ARAC"/>
    <property type="match status" value="1"/>
</dbReference>
<dbReference type="Pfam" id="PF12833">
    <property type="entry name" value="HTH_18"/>
    <property type="match status" value="1"/>
</dbReference>
<dbReference type="GO" id="GO:0009228">
    <property type="term" value="P:thiamine biosynthetic process"/>
    <property type="evidence" value="ECO:0007669"/>
    <property type="project" value="InterPro"/>
</dbReference>
<evidence type="ECO:0000256" key="2">
    <source>
        <dbReference type="ARBA" id="ARBA00012135"/>
    </source>
</evidence>
<dbReference type="PROSITE" id="PS01124">
    <property type="entry name" value="HTH_ARAC_FAMILY_2"/>
    <property type="match status" value="1"/>
</dbReference>
<dbReference type="Gene3D" id="1.10.10.60">
    <property type="entry name" value="Homeodomain-like"/>
    <property type="match status" value="1"/>
</dbReference>
<organism evidence="7 8">
    <name type="scientific">Segatella bryantii</name>
    <name type="common">Prevotella bryantii</name>
    <dbReference type="NCBI Taxonomy" id="77095"/>
    <lineage>
        <taxon>Bacteria</taxon>
        <taxon>Pseudomonadati</taxon>
        <taxon>Bacteroidota</taxon>
        <taxon>Bacteroidia</taxon>
        <taxon>Bacteroidales</taxon>
        <taxon>Prevotellaceae</taxon>
        <taxon>Segatella</taxon>
    </lineage>
</organism>
<keyword evidence="3" id="KW-0805">Transcription regulation</keyword>
<evidence type="ECO:0000256" key="3">
    <source>
        <dbReference type="ARBA" id="ARBA00023015"/>
    </source>
</evidence>
<comment type="pathway">
    <text evidence="1">Cofactor biosynthesis; thiamine diphosphate biosynthesis.</text>
</comment>
<name>A0AA37MKI3_SEGBR</name>
<dbReference type="GO" id="GO:0008972">
    <property type="term" value="F:phosphomethylpyrimidine kinase activity"/>
    <property type="evidence" value="ECO:0007669"/>
    <property type="project" value="InterPro"/>
</dbReference>
<dbReference type="GO" id="GO:0008902">
    <property type="term" value="F:hydroxymethylpyrimidine kinase activity"/>
    <property type="evidence" value="ECO:0007669"/>
    <property type="project" value="UniProtKB-EC"/>
</dbReference>
<keyword evidence="4" id="KW-0238">DNA-binding</keyword>
<evidence type="ECO:0000256" key="5">
    <source>
        <dbReference type="ARBA" id="ARBA00023163"/>
    </source>
</evidence>
<protein>
    <recommendedName>
        <fullName evidence="2">hydroxymethylpyrimidine kinase</fullName>
        <ecNumber evidence="2">2.7.1.49</ecNumber>
    </recommendedName>
</protein>
<keyword evidence="5" id="KW-0804">Transcription</keyword>
<evidence type="ECO:0000313" key="7">
    <source>
        <dbReference type="EMBL" id="GJG26799.1"/>
    </source>
</evidence>
<dbReference type="Gene3D" id="3.40.1190.20">
    <property type="match status" value="1"/>
</dbReference>
<evidence type="ECO:0000256" key="4">
    <source>
        <dbReference type="ARBA" id="ARBA00023125"/>
    </source>
</evidence>
<dbReference type="RefSeq" id="WP_006281088.1">
    <property type="nucleotide sequence ID" value="NZ_BPTR01000001.1"/>
</dbReference>